<dbReference type="InterPro" id="IPR001387">
    <property type="entry name" value="Cro/C1-type_HTH"/>
</dbReference>
<feature type="region of interest" description="Disordered" evidence="1">
    <location>
        <begin position="1"/>
        <end position="21"/>
    </location>
</feature>
<dbReference type="PROSITE" id="PS50943">
    <property type="entry name" value="HTH_CROC1"/>
    <property type="match status" value="1"/>
</dbReference>
<name>A0A097EFK8_9SPHN</name>
<evidence type="ECO:0000313" key="3">
    <source>
        <dbReference type="EMBL" id="AIT06358.1"/>
    </source>
</evidence>
<gene>
    <name evidence="3" type="ORF">MC45_08195</name>
</gene>
<dbReference type="CDD" id="cd00093">
    <property type="entry name" value="HTH_XRE"/>
    <property type="match status" value="1"/>
</dbReference>
<evidence type="ECO:0000259" key="2">
    <source>
        <dbReference type="PROSITE" id="PS50943"/>
    </source>
</evidence>
<dbReference type="eggNOG" id="ENOG5032QQA">
    <property type="taxonomic scope" value="Bacteria"/>
</dbReference>
<organism evidence="3 4">
    <name type="scientific">Sphingomonas taxi</name>
    <dbReference type="NCBI Taxonomy" id="1549858"/>
    <lineage>
        <taxon>Bacteria</taxon>
        <taxon>Pseudomonadati</taxon>
        <taxon>Pseudomonadota</taxon>
        <taxon>Alphaproteobacteria</taxon>
        <taxon>Sphingomonadales</taxon>
        <taxon>Sphingomonadaceae</taxon>
        <taxon>Sphingomonas</taxon>
    </lineage>
</organism>
<feature type="compositionally biased region" description="Basic and acidic residues" evidence="1">
    <location>
        <begin position="1"/>
        <end position="11"/>
    </location>
</feature>
<dbReference type="SMART" id="SM00530">
    <property type="entry name" value="HTH_XRE"/>
    <property type="match status" value="2"/>
</dbReference>
<dbReference type="EMBL" id="CP009571">
    <property type="protein sequence ID" value="AIT06358.1"/>
    <property type="molecule type" value="Genomic_DNA"/>
</dbReference>
<keyword evidence="4" id="KW-1185">Reference proteome</keyword>
<evidence type="ECO:0000313" key="4">
    <source>
        <dbReference type="Proteomes" id="UP000033200"/>
    </source>
</evidence>
<dbReference type="HOGENOM" id="CLU_665491_0_0_5"/>
<proteinExistence type="predicted"/>
<sequence>MSHADSVREQEAGAAQGVSADGPDIDRYRSIVFPNAVRELRKQQGFARLLGLSAVLPDIPYVRLSKIERGEVVAKASELRSIAMAMRVAPEDLLLDIDDPAFDIAAWATELQDLTDEEIAEDRFAVLLAAAIRARRDADRSLSIVNVERRFGIAPVILSRLENGYKPLGRWNAQTVRAVCQLLDVTDAESLRAHVARADTDGTLRAYLPAAASSAARIEKTRARVALLREELHDPAQPAAIRVKAAQPPRVASAATSPDGVDAAVLAAIERSETATVRLVPVFGAPLADGLVERVPVGRTVEAPRHAQLNSYGLRVCRATLGPALPAHAIVVVDPDRFPSSGGLAVVREAGGLRLLVVTFDRQGRMIGYSVNPDREIELDTLDAADVGTVVAVLLD</sequence>
<reference evidence="3 4" key="1">
    <citation type="submission" date="2014-09" db="EMBL/GenBank/DDBJ databases">
        <title>Using Illumina technology Improving SMRT sequencing Genome Assembly by RASTools.</title>
        <authorList>
            <person name="Zhou Y."/>
            <person name="Ma T."/>
            <person name="Liu T."/>
        </authorList>
    </citation>
    <scope>NUCLEOTIDE SEQUENCE [LARGE SCALE GENOMIC DNA]</scope>
    <source>
        <strain evidence="3 4">ATCC 55669</strain>
    </source>
</reference>
<feature type="domain" description="HTH cro/C1-type" evidence="2">
    <location>
        <begin position="37"/>
        <end position="93"/>
    </location>
</feature>
<evidence type="ECO:0000256" key="1">
    <source>
        <dbReference type="SAM" id="MobiDB-lite"/>
    </source>
</evidence>
<dbReference type="Proteomes" id="UP000033200">
    <property type="component" value="Chromosome"/>
</dbReference>
<accession>A0A097EFK8</accession>
<dbReference type="AlphaFoldDB" id="A0A097EFK8"/>
<dbReference type="KEGG" id="stax:MC45_08195"/>
<protein>
    <recommendedName>
        <fullName evidence="2">HTH cro/C1-type domain-containing protein</fullName>
    </recommendedName>
</protein>